<organism evidence="2 3">
    <name type="scientific">Tubulinosema ratisbonensis</name>
    <dbReference type="NCBI Taxonomy" id="291195"/>
    <lineage>
        <taxon>Eukaryota</taxon>
        <taxon>Fungi</taxon>
        <taxon>Fungi incertae sedis</taxon>
        <taxon>Microsporidia</taxon>
        <taxon>Tubulinosematoidea</taxon>
        <taxon>Tubulinosematidae</taxon>
        <taxon>Tubulinosema</taxon>
    </lineage>
</organism>
<name>A0A437ANC4_9MICR</name>
<dbReference type="AlphaFoldDB" id="A0A437ANC4"/>
<dbReference type="VEuPathDB" id="MicrosporidiaDB:TUBRATIS_009290"/>
<proteinExistence type="predicted"/>
<keyword evidence="1" id="KW-0472">Membrane</keyword>
<keyword evidence="1" id="KW-0812">Transmembrane</keyword>
<protein>
    <submittedName>
        <fullName evidence="2">3-ketodihydrosphingosine reductase</fullName>
    </submittedName>
</protein>
<reference evidence="2 3" key="1">
    <citation type="submission" date="2018-10" db="EMBL/GenBank/DDBJ databases">
        <title>Draft genome sequence of the microsporidian Tubulinosema ratisbonensis.</title>
        <authorList>
            <person name="Polonais V."/>
            <person name="Peyretaillade E."/>
            <person name="Niehus S."/>
            <person name="Wawrzyniak I."/>
            <person name="Franchet A."/>
            <person name="Gaspin C."/>
            <person name="Reichstadt M."/>
            <person name="Belser C."/>
            <person name="Labadie K."/>
            <person name="Delbac F."/>
            <person name="Ferrandon D."/>
        </authorList>
    </citation>
    <scope>NUCLEOTIDE SEQUENCE [LARGE SCALE GENOMIC DNA]</scope>
    <source>
        <strain evidence="2 3">Franzen</strain>
    </source>
</reference>
<sequence>MCFGFTRLKASTFKFAEGYELSNQTTKKYDKLKLIFLDTYENIKNYKPKLKITNKKEYYKKLKKIEEFYFDSEKLIYFLLTELLSKDTLLNTKGNIFKILNNICKMFFMFDDVRTYNSGIFSDIDKISKYYKQHDKIFTLMSIALPMGHLFLSTFICGNKEIFIPINLITRNKIVLCSEKLNTLRFVAYVAKNSNMDYLYIYSCAVYKFFAPFDFCYTTLLPRESKKQKYIKDLIEMNKA</sequence>
<accession>A0A437ANC4</accession>
<gene>
    <name evidence="2" type="ORF">TUBRATIS_009290</name>
</gene>
<feature type="transmembrane region" description="Helical" evidence="1">
    <location>
        <begin position="137"/>
        <end position="156"/>
    </location>
</feature>
<evidence type="ECO:0000313" key="2">
    <source>
        <dbReference type="EMBL" id="RVD92558.1"/>
    </source>
</evidence>
<evidence type="ECO:0000313" key="3">
    <source>
        <dbReference type="Proteomes" id="UP000282876"/>
    </source>
</evidence>
<evidence type="ECO:0000256" key="1">
    <source>
        <dbReference type="SAM" id="Phobius"/>
    </source>
</evidence>
<keyword evidence="1" id="KW-1133">Transmembrane helix</keyword>
<dbReference type="OrthoDB" id="10289615at2759"/>
<comment type="caution">
    <text evidence="2">The sequence shown here is derived from an EMBL/GenBank/DDBJ whole genome shotgun (WGS) entry which is preliminary data.</text>
</comment>
<dbReference type="EMBL" id="RCSS01000190">
    <property type="protein sequence ID" value="RVD92558.1"/>
    <property type="molecule type" value="Genomic_DNA"/>
</dbReference>
<dbReference type="Proteomes" id="UP000282876">
    <property type="component" value="Unassembled WGS sequence"/>
</dbReference>
<feature type="transmembrane region" description="Helical" evidence="1">
    <location>
        <begin position="199"/>
        <end position="220"/>
    </location>
</feature>
<keyword evidence="3" id="KW-1185">Reference proteome</keyword>